<dbReference type="Proteomes" id="UP000185936">
    <property type="component" value="Unassembled WGS sequence"/>
</dbReference>
<dbReference type="OrthoDB" id="200409at2157"/>
<reference evidence="2" key="1">
    <citation type="submission" date="2017-01" db="EMBL/GenBank/DDBJ databases">
        <authorList>
            <person name="Varghese N."/>
            <person name="Submissions S."/>
        </authorList>
    </citation>
    <scope>NUCLEOTIDE SEQUENCE [LARGE SCALE GENOMIC DNA]</scope>
    <source>
        <strain evidence="2">type strain: HArc-</strain>
    </source>
</reference>
<dbReference type="RefSeq" id="WP_076608411.1">
    <property type="nucleotide sequence ID" value="NZ_FTNR01000003.1"/>
</dbReference>
<dbReference type="AlphaFoldDB" id="A0A1N7E8X2"/>
<dbReference type="SUPFAM" id="SSF49464">
    <property type="entry name" value="Carboxypeptidase regulatory domain-like"/>
    <property type="match status" value="1"/>
</dbReference>
<sequence length="102" mass="11677">MRVKRSLVLECSRHEVLVGRPFVVRVRDTRNRPVEGATVEAGSKRTRTDERGRCEFTFHTPGFWKLVASKSPTDRDAYIPDATLVRALPRSTTTRTARRLHS</sequence>
<protein>
    <recommendedName>
        <fullName evidence="3">Carboxypeptidase regulatory-like domain-containing protein</fullName>
    </recommendedName>
</protein>
<accession>A0A1N7E8X2</accession>
<dbReference type="STRING" id="308853.SAMN05421752_103308"/>
<evidence type="ECO:0000313" key="2">
    <source>
        <dbReference type="Proteomes" id="UP000185936"/>
    </source>
</evidence>
<evidence type="ECO:0008006" key="3">
    <source>
        <dbReference type="Google" id="ProtNLM"/>
    </source>
</evidence>
<dbReference type="InterPro" id="IPR008969">
    <property type="entry name" value="CarboxyPept-like_regulatory"/>
</dbReference>
<name>A0A1N7E8X2_9EURY</name>
<proteinExistence type="predicted"/>
<evidence type="ECO:0000313" key="1">
    <source>
        <dbReference type="EMBL" id="SIR84500.1"/>
    </source>
</evidence>
<organism evidence="1 2">
    <name type="scientific">Natronorubrum thiooxidans</name>
    <dbReference type="NCBI Taxonomy" id="308853"/>
    <lineage>
        <taxon>Archaea</taxon>
        <taxon>Methanobacteriati</taxon>
        <taxon>Methanobacteriota</taxon>
        <taxon>Stenosarchaea group</taxon>
        <taxon>Halobacteria</taxon>
        <taxon>Halobacteriales</taxon>
        <taxon>Natrialbaceae</taxon>
        <taxon>Natronorubrum</taxon>
    </lineage>
</organism>
<keyword evidence="2" id="KW-1185">Reference proteome</keyword>
<dbReference type="EMBL" id="FTNR01000003">
    <property type="protein sequence ID" value="SIR84500.1"/>
    <property type="molecule type" value="Genomic_DNA"/>
</dbReference>
<gene>
    <name evidence="1" type="ORF">SAMN05421752_103308</name>
</gene>